<dbReference type="GO" id="GO:0004341">
    <property type="term" value="F:gluconolactonase activity"/>
    <property type="evidence" value="ECO:0007669"/>
    <property type="project" value="TreeGrafter"/>
</dbReference>
<dbReference type="PANTHER" id="PTHR10907:SF47">
    <property type="entry name" value="REGUCALCIN"/>
    <property type="match status" value="1"/>
</dbReference>
<sequence length="292" mass="32798">MEFAFTCLLDLKCRTGESPVYDERTDTLYFVDIPAFKLYAYGVETKELRSWDFDREVACVGLTEGSDLIVALRDRIVLFDPATERREVLCEIEQDQPATRCNDGKVGPDGAFWIATMDDRKDKEPIGSLYRVTSGGRVEKKVEGYQIPNGIAWTPDGEWMFNTDTRGPWIDRWRFDRRTGDLSDRTRIAVLDNPTGRPDGGACDARGSYWSAGVSAGRINHFNRDGELLGFHPLPAVGPTMPCFGGPDFHTLFVTSLREGRDPEQLQKLPLSGGLFAARSETPGFPAWRFLL</sequence>
<dbReference type="PANTHER" id="PTHR10907">
    <property type="entry name" value="REGUCALCIN"/>
    <property type="match status" value="1"/>
</dbReference>
<keyword evidence="3" id="KW-0862">Zinc</keyword>
<comment type="cofactor">
    <cofactor evidence="3">
        <name>Zn(2+)</name>
        <dbReference type="ChEBI" id="CHEBI:29105"/>
    </cofactor>
    <text evidence="3">Binds 1 divalent metal cation per subunit.</text>
</comment>
<dbReference type="Proteomes" id="UP000199647">
    <property type="component" value="Unassembled WGS sequence"/>
</dbReference>
<feature type="binding site" evidence="3">
    <location>
        <position position="199"/>
    </location>
    <ligand>
        <name>a divalent metal cation</name>
        <dbReference type="ChEBI" id="CHEBI:60240"/>
    </ligand>
</feature>
<dbReference type="RefSeq" id="WP_092497973.1">
    <property type="nucleotide sequence ID" value="NZ_FOFG01000012.1"/>
</dbReference>
<dbReference type="InterPro" id="IPR005511">
    <property type="entry name" value="SMP-30"/>
</dbReference>
<name>A0A1H9LVT8_9HYPH</name>
<dbReference type="EMBL" id="FOFG01000012">
    <property type="protein sequence ID" value="SER15556.1"/>
    <property type="molecule type" value="Genomic_DNA"/>
</dbReference>
<dbReference type="PRINTS" id="PR01790">
    <property type="entry name" value="SMP30FAMILY"/>
</dbReference>
<feature type="active site" description="Proton donor/acceptor" evidence="2">
    <location>
        <position position="199"/>
    </location>
</feature>
<reference evidence="5 6" key="1">
    <citation type="submission" date="2016-10" db="EMBL/GenBank/DDBJ databases">
        <authorList>
            <person name="de Groot N.N."/>
        </authorList>
    </citation>
    <scope>NUCLEOTIDE SEQUENCE [LARGE SCALE GENOMIC DNA]</scope>
    <source>
        <strain evidence="5 6">A52C2</strain>
    </source>
</reference>
<feature type="binding site" evidence="3">
    <location>
        <position position="17"/>
    </location>
    <ligand>
        <name>a divalent metal cation</name>
        <dbReference type="ChEBI" id="CHEBI:60240"/>
    </ligand>
</feature>
<evidence type="ECO:0000256" key="2">
    <source>
        <dbReference type="PIRSR" id="PIRSR605511-1"/>
    </source>
</evidence>
<dbReference type="SUPFAM" id="SSF63829">
    <property type="entry name" value="Calcium-dependent phosphotriesterase"/>
    <property type="match status" value="1"/>
</dbReference>
<organism evidence="5 6">
    <name type="scientific">Faunimonas pinastri</name>
    <dbReference type="NCBI Taxonomy" id="1855383"/>
    <lineage>
        <taxon>Bacteria</taxon>
        <taxon>Pseudomonadati</taxon>
        <taxon>Pseudomonadota</taxon>
        <taxon>Alphaproteobacteria</taxon>
        <taxon>Hyphomicrobiales</taxon>
        <taxon>Afifellaceae</taxon>
        <taxon>Faunimonas</taxon>
    </lineage>
</organism>
<evidence type="ECO:0000256" key="3">
    <source>
        <dbReference type="PIRSR" id="PIRSR605511-2"/>
    </source>
</evidence>
<dbReference type="Gene3D" id="2.120.10.30">
    <property type="entry name" value="TolB, C-terminal domain"/>
    <property type="match status" value="1"/>
</dbReference>
<feature type="binding site" evidence="3">
    <location>
        <position position="102"/>
    </location>
    <ligand>
        <name>substrate</name>
    </ligand>
</feature>
<protein>
    <submittedName>
        <fullName evidence="5">Sugar lactone lactonase YvrE</fullName>
    </submittedName>
</protein>
<evidence type="ECO:0000259" key="4">
    <source>
        <dbReference type="Pfam" id="PF08450"/>
    </source>
</evidence>
<keyword evidence="6" id="KW-1185">Reference proteome</keyword>
<comment type="similarity">
    <text evidence="1">Belongs to the SMP-30/CGR1 family.</text>
</comment>
<keyword evidence="3" id="KW-0479">Metal-binding</keyword>
<dbReference type="InterPro" id="IPR013658">
    <property type="entry name" value="SGL"/>
</dbReference>
<dbReference type="AlphaFoldDB" id="A0A1H9LVT8"/>
<evidence type="ECO:0000313" key="6">
    <source>
        <dbReference type="Proteomes" id="UP000199647"/>
    </source>
</evidence>
<dbReference type="STRING" id="1855383.SAMN05216548_11239"/>
<dbReference type="OrthoDB" id="9775406at2"/>
<feature type="binding site" evidence="3">
    <location>
        <position position="100"/>
    </location>
    <ligand>
        <name>substrate</name>
    </ligand>
</feature>
<dbReference type="InterPro" id="IPR011042">
    <property type="entry name" value="6-blade_b-propeller_TolB-like"/>
</dbReference>
<gene>
    <name evidence="5" type="ORF">SAMN05216548_11239</name>
</gene>
<evidence type="ECO:0000313" key="5">
    <source>
        <dbReference type="EMBL" id="SER15556.1"/>
    </source>
</evidence>
<dbReference type="GO" id="GO:0005509">
    <property type="term" value="F:calcium ion binding"/>
    <property type="evidence" value="ECO:0007669"/>
    <property type="project" value="TreeGrafter"/>
</dbReference>
<dbReference type="Pfam" id="PF08450">
    <property type="entry name" value="SGL"/>
    <property type="match status" value="1"/>
</dbReference>
<feature type="binding site" evidence="3">
    <location>
        <position position="149"/>
    </location>
    <ligand>
        <name>a divalent metal cation</name>
        <dbReference type="ChEBI" id="CHEBI:60240"/>
    </ligand>
</feature>
<accession>A0A1H9LVT8</accession>
<feature type="domain" description="SMP-30/Gluconolactonase/LRE-like region" evidence="4">
    <location>
        <begin position="16"/>
        <end position="257"/>
    </location>
</feature>
<proteinExistence type="inferred from homology"/>
<evidence type="ECO:0000256" key="1">
    <source>
        <dbReference type="ARBA" id="ARBA00008853"/>
    </source>
</evidence>
<dbReference type="GO" id="GO:0019853">
    <property type="term" value="P:L-ascorbic acid biosynthetic process"/>
    <property type="evidence" value="ECO:0007669"/>
    <property type="project" value="TreeGrafter"/>
</dbReference>